<dbReference type="AlphaFoldDB" id="A0AAW1CU87"/>
<reference evidence="1 2" key="1">
    <citation type="submission" date="2022-12" db="EMBL/GenBank/DDBJ databases">
        <title>Chromosome-level genome assembly of true bugs.</title>
        <authorList>
            <person name="Ma L."/>
            <person name="Li H."/>
        </authorList>
    </citation>
    <scope>NUCLEOTIDE SEQUENCE [LARGE SCALE GENOMIC DNA]</scope>
    <source>
        <strain evidence="1">Lab_2022b</strain>
    </source>
</reference>
<evidence type="ECO:0000313" key="2">
    <source>
        <dbReference type="Proteomes" id="UP001461498"/>
    </source>
</evidence>
<protein>
    <submittedName>
        <fullName evidence="1">Uncharacterized protein</fullName>
    </submittedName>
</protein>
<sequence length="198" mass="23663">MYGTGERYWCTVCNYKSYKNRHHLKRHQKYECLKEPQFCCPYCDYRTKQKYLIEAAQMEVKYNAILYNLLEGKCKNSLMLTKSAYQAKIDKVKESKSKVTQKLPDDYQRLRRYDVIQLDDGTERLIVPKKGDEPMKLYVHIDEVFHILHRTHITIGHAGRNRMAEALCDNYRNITREMIKVYLALCRVCQTKRYSNDV</sequence>
<dbReference type="Proteomes" id="UP001461498">
    <property type="component" value="Unassembled WGS sequence"/>
</dbReference>
<dbReference type="EMBL" id="JAPXFL010000008">
    <property type="protein sequence ID" value="KAK9502423.1"/>
    <property type="molecule type" value="Genomic_DNA"/>
</dbReference>
<organism evidence="1 2">
    <name type="scientific">Rhynocoris fuscipes</name>
    <dbReference type="NCBI Taxonomy" id="488301"/>
    <lineage>
        <taxon>Eukaryota</taxon>
        <taxon>Metazoa</taxon>
        <taxon>Ecdysozoa</taxon>
        <taxon>Arthropoda</taxon>
        <taxon>Hexapoda</taxon>
        <taxon>Insecta</taxon>
        <taxon>Pterygota</taxon>
        <taxon>Neoptera</taxon>
        <taxon>Paraneoptera</taxon>
        <taxon>Hemiptera</taxon>
        <taxon>Heteroptera</taxon>
        <taxon>Panheteroptera</taxon>
        <taxon>Cimicomorpha</taxon>
        <taxon>Reduviidae</taxon>
        <taxon>Harpactorinae</taxon>
        <taxon>Harpactorini</taxon>
        <taxon>Rhynocoris</taxon>
    </lineage>
</organism>
<name>A0AAW1CU87_9HEMI</name>
<gene>
    <name evidence="1" type="ORF">O3M35_011205</name>
</gene>
<evidence type="ECO:0000313" key="1">
    <source>
        <dbReference type="EMBL" id="KAK9502423.1"/>
    </source>
</evidence>
<keyword evidence="2" id="KW-1185">Reference proteome</keyword>
<comment type="caution">
    <text evidence="1">The sequence shown here is derived from an EMBL/GenBank/DDBJ whole genome shotgun (WGS) entry which is preliminary data.</text>
</comment>
<accession>A0AAW1CU87</accession>
<proteinExistence type="predicted"/>